<sequence>MKKDRFSEPSLFILISLAEKDCHGYAIMEDIEKNYSIKLGAGTLYGAITRLEKAGYIQVLESDDRKKPYRLTDEGREYLSNQIKEIQAVTALGAKRLGLI</sequence>
<dbReference type="PANTHER" id="PTHR33169:SF13">
    <property type="entry name" value="PADR-FAMILY TRANSCRIPTIONAL REGULATOR"/>
    <property type="match status" value="1"/>
</dbReference>
<dbReference type="InterPro" id="IPR036390">
    <property type="entry name" value="WH_DNA-bd_sf"/>
</dbReference>
<dbReference type="InterPro" id="IPR052509">
    <property type="entry name" value="Metal_resp_DNA-bind_regulator"/>
</dbReference>
<dbReference type="RefSeq" id="WP_054770725.1">
    <property type="nucleotide sequence ID" value="NZ_CP045835.1"/>
</dbReference>
<organism evidence="3 5">
    <name type="scientific">Lysinibacillus pakistanensis</name>
    <dbReference type="NCBI Taxonomy" id="759811"/>
    <lineage>
        <taxon>Bacteria</taxon>
        <taxon>Bacillati</taxon>
        <taxon>Bacillota</taxon>
        <taxon>Bacilli</taxon>
        <taxon>Bacillales</taxon>
        <taxon>Bacillaceae</taxon>
        <taxon>Lysinibacillus</taxon>
    </lineage>
</organism>
<dbReference type="AlphaFoldDB" id="A0AAX3WQQ0"/>
<evidence type="ECO:0000313" key="5">
    <source>
        <dbReference type="Proteomes" id="UP001178322"/>
    </source>
</evidence>
<feature type="domain" description="Transcription regulator PadR N-terminal" evidence="1">
    <location>
        <begin position="13"/>
        <end position="80"/>
    </location>
</feature>
<dbReference type="EMBL" id="CP126101">
    <property type="protein sequence ID" value="WHY49422.1"/>
    <property type="molecule type" value="Genomic_DNA"/>
</dbReference>
<dbReference type="InterPro" id="IPR036388">
    <property type="entry name" value="WH-like_DNA-bd_sf"/>
</dbReference>
<dbReference type="Proteomes" id="UP001178322">
    <property type="component" value="Chromosome"/>
</dbReference>
<dbReference type="PANTHER" id="PTHR33169">
    <property type="entry name" value="PADR-FAMILY TRANSCRIPTIONAL REGULATOR"/>
    <property type="match status" value="1"/>
</dbReference>
<dbReference type="Proteomes" id="UP000373269">
    <property type="component" value="Chromosome"/>
</dbReference>
<evidence type="ECO:0000313" key="4">
    <source>
        <dbReference type="Proteomes" id="UP000373269"/>
    </source>
</evidence>
<dbReference type="Pfam" id="PF03551">
    <property type="entry name" value="PadR"/>
    <property type="match status" value="1"/>
</dbReference>
<evidence type="ECO:0000313" key="2">
    <source>
        <dbReference type="EMBL" id="QGG51818.1"/>
    </source>
</evidence>
<evidence type="ECO:0000313" key="3">
    <source>
        <dbReference type="EMBL" id="WHY49422.1"/>
    </source>
</evidence>
<dbReference type="SUPFAM" id="SSF46785">
    <property type="entry name" value="Winged helix' DNA-binding domain"/>
    <property type="match status" value="1"/>
</dbReference>
<gene>
    <name evidence="2" type="ORF">GDS87_13095</name>
    <name evidence="3" type="ORF">QNH24_13815</name>
</gene>
<reference evidence="3" key="2">
    <citation type="submission" date="2023-05" db="EMBL/GenBank/DDBJ databases">
        <title>Comparative genomics of Bacillaceae isolates and their secondary metabolite potential.</title>
        <authorList>
            <person name="Song L."/>
            <person name="Nielsen L.J."/>
            <person name="Mohite O."/>
            <person name="Xu X."/>
            <person name="Weber T."/>
            <person name="Kovacs A.T."/>
        </authorList>
    </citation>
    <scope>NUCLEOTIDE SEQUENCE</scope>
    <source>
        <strain evidence="3">LY1</strain>
    </source>
</reference>
<proteinExistence type="predicted"/>
<reference evidence="2 4" key="1">
    <citation type="submission" date="2019-11" db="EMBL/GenBank/DDBJ databases">
        <title>Whole Genome Sequencing and Comparative Genomic Analyses of Lysinibacillus pakistanensis LZH-9, a Halotolerant Strain with Excellent COD Removal Capability.</title>
        <authorList>
            <person name="Zhou H."/>
        </authorList>
    </citation>
    <scope>NUCLEOTIDE SEQUENCE [LARGE SCALE GENOMIC DNA]</scope>
    <source>
        <strain evidence="2 4">LZH-9</strain>
    </source>
</reference>
<accession>A0AAX3WQQ0</accession>
<keyword evidence="4" id="KW-1185">Reference proteome</keyword>
<protein>
    <submittedName>
        <fullName evidence="3">PadR family transcriptional regulator</fullName>
    </submittedName>
</protein>
<dbReference type="InterPro" id="IPR005149">
    <property type="entry name" value="Tscrpt_reg_PadR_N"/>
</dbReference>
<dbReference type="EMBL" id="CP045835">
    <property type="protein sequence ID" value="QGG51818.1"/>
    <property type="molecule type" value="Genomic_DNA"/>
</dbReference>
<dbReference type="Gene3D" id="1.10.10.10">
    <property type="entry name" value="Winged helix-like DNA-binding domain superfamily/Winged helix DNA-binding domain"/>
    <property type="match status" value="1"/>
</dbReference>
<name>A0AAX3WQQ0_9BACI</name>
<evidence type="ECO:0000259" key="1">
    <source>
        <dbReference type="Pfam" id="PF03551"/>
    </source>
</evidence>